<feature type="region of interest" description="Disordered" evidence="1">
    <location>
        <begin position="161"/>
        <end position="191"/>
    </location>
</feature>
<dbReference type="PANTHER" id="PTHR40590:SF1">
    <property type="entry name" value="CYTOPLASMIC PROTEIN"/>
    <property type="match status" value="1"/>
</dbReference>
<organism evidence="3 4">
    <name type="scientific">Paenibacillus hunanensis</name>
    <dbReference type="NCBI Taxonomy" id="539262"/>
    <lineage>
        <taxon>Bacteria</taxon>
        <taxon>Bacillati</taxon>
        <taxon>Bacillota</taxon>
        <taxon>Bacilli</taxon>
        <taxon>Bacillales</taxon>
        <taxon>Paenibacillaceae</taxon>
        <taxon>Paenibacillus</taxon>
    </lineage>
</organism>
<dbReference type="EMBL" id="JAVDQH010000019">
    <property type="protein sequence ID" value="MDR6245902.1"/>
    <property type="molecule type" value="Genomic_DNA"/>
</dbReference>
<dbReference type="PANTHER" id="PTHR40590">
    <property type="entry name" value="CYTOPLASMIC PROTEIN-RELATED"/>
    <property type="match status" value="1"/>
</dbReference>
<proteinExistence type="predicted"/>
<evidence type="ECO:0000259" key="2">
    <source>
        <dbReference type="Pfam" id="PF07833"/>
    </source>
</evidence>
<keyword evidence="4" id="KW-1185">Reference proteome</keyword>
<gene>
    <name evidence="3" type="ORF">JOC58_003818</name>
</gene>
<evidence type="ECO:0000256" key="1">
    <source>
        <dbReference type="SAM" id="MobiDB-lite"/>
    </source>
</evidence>
<protein>
    <submittedName>
        <fullName evidence="3">Uncharacterized protein YbaP (TraB family)</fullName>
    </submittedName>
</protein>
<accession>A0ABU1J4L7</accession>
<dbReference type="Pfam" id="PF01963">
    <property type="entry name" value="TraB_PrgY_gumN"/>
    <property type="match status" value="1"/>
</dbReference>
<dbReference type="CDD" id="cd14789">
    <property type="entry name" value="Tiki"/>
    <property type="match status" value="1"/>
</dbReference>
<sequence>MKLRNRIANFGTDAKQRMNESDRSQSSKQNASKWISIWTALFLTISLLTTNIQANAATSIVSSTPSLHIDGQQIRYTKVAPVMKQQTTLVPLRATLEAMGAKLVQISGKTITASIHGKRVQASGSLTMVDGVTYVPVRTFAELTGHTVTWNSAKRIITLSSGTATAERPTGSGNSPSGNAPAGSETNTSTGRGFLWEVKHGDNTVYLVGSMHIADKSFYPLRKEYEEAFQQSDVLGVEVDISKVTEADQQLSLKLGMYEDGSKLQDHIAPAAYAKLGKVLEQNGMKPDELDAFKPWFAELTLATLDAAKSGYEATEGIDLHFLQKAAERKLPVTELETFDSQMKMISGFSEELQEKNLNTAIDQMGKSQQETLKAMAEMWKSGNDEQLLELTNSMGIEPEYKKAMLTDRNIHMVDKIDGYLQQGDGKTYFIVIGAGHYLGQDGIVQLLQNKGYTVERK</sequence>
<feature type="domain" description="Copper amine oxidase-like N-terminal" evidence="2">
    <location>
        <begin position="115"/>
        <end position="167"/>
    </location>
</feature>
<dbReference type="InterPro" id="IPR012854">
    <property type="entry name" value="Cu_amine_oxidase-like_N"/>
</dbReference>
<dbReference type="RefSeq" id="WP_229685743.1">
    <property type="nucleotide sequence ID" value="NZ_BMMB01000005.1"/>
</dbReference>
<dbReference type="InterPro" id="IPR047111">
    <property type="entry name" value="YbaP-like"/>
</dbReference>
<dbReference type="Proteomes" id="UP001185028">
    <property type="component" value="Unassembled WGS sequence"/>
</dbReference>
<reference evidence="3 4" key="1">
    <citation type="submission" date="2023-07" db="EMBL/GenBank/DDBJ databases">
        <title>Genomic Encyclopedia of Type Strains, Phase IV (KMG-IV): sequencing the most valuable type-strain genomes for metagenomic binning, comparative biology and taxonomic classification.</title>
        <authorList>
            <person name="Goeker M."/>
        </authorList>
    </citation>
    <scope>NUCLEOTIDE SEQUENCE [LARGE SCALE GENOMIC DNA]</scope>
    <source>
        <strain evidence="3 4">DSM 22170</strain>
    </source>
</reference>
<evidence type="ECO:0000313" key="4">
    <source>
        <dbReference type="Proteomes" id="UP001185028"/>
    </source>
</evidence>
<dbReference type="InterPro" id="IPR002816">
    <property type="entry name" value="TraB/PrgY/GumN_fam"/>
</dbReference>
<dbReference type="Pfam" id="PF07833">
    <property type="entry name" value="Cu_amine_oxidN1"/>
    <property type="match status" value="1"/>
</dbReference>
<name>A0ABU1J4L7_9BACL</name>
<dbReference type="InterPro" id="IPR036582">
    <property type="entry name" value="Mao_N_sf"/>
</dbReference>
<dbReference type="SUPFAM" id="SSF55383">
    <property type="entry name" value="Copper amine oxidase, domain N"/>
    <property type="match status" value="1"/>
</dbReference>
<evidence type="ECO:0000313" key="3">
    <source>
        <dbReference type="EMBL" id="MDR6245902.1"/>
    </source>
</evidence>
<feature type="compositionally biased region" description="Polar residues" evidence="1">
    <location>
        <begin position="171"/>
        <end position="191"/>
    </location>
</feature>
<comment type="caution">
    <text evidence="3">The sequence shown here is derived from an EMBL/GenBank/DDBJ whole genome shotgun (WGS) entry which is preliminary data.</text>
</comment>